<dbReference type="InterPro" id="IPR029066">
    <property type="entry name" value="PLP-binding_barrel"/>
</dbReference>
<dbReference type="InterPro" id="IPR001608">
    <property type="entry name" value="Ala_racemase_N"/>
</dbReference>
<keyword evidence="7" id="KW-1185">Reference proteome</keyword>
<comment type="catalytic activity">
    <reaction evidence="4">
        <text>L-alanine = D-alanine</text>
        <dbReference type="Rhea" id="RHEA:20249"/>
        <dbReference type="ChEBI" id="CHEBI:57416"/>
        <dbReference type="ChEBI" id="CHEBI:57972"/>
        <dbReference type="EC" id="5.1.1.1"/>
    </reaction>
</comment>
<comment type="function">
    <text evidence="4">Catalyzes the interconversion of L-alanine and D-alanine. May also act on other amino acids.</text>
</comment>
<feature type="active site" description="Proton acceptor; specific for L-alanine" evidence="4">
    <location>
        <position position="261"/>
    </location>
</feature>
<dbReference type="InterPro" id="IPR020622">
    <property type="entry name" value="Ala_racemase_pyridoxalP-BS"/>
</dbReference>
<dbReference type="EMBL" id="CP104064">
    <property type="protein sequence ID" value="WAH36682.1"/>
    <property type="molecule type" value="Genomic_DNA"/>
</dbReference>
<dbReference type="PROSITE" id="PS00395">
    <property type="entry name" value="ALANINE_RACEMASE"/>
    <property type="match status" value="1"/>
</dbReference>
<gene>
    <name evidence="6" type="primary">alr</name>
    <name evidence="6" type="ORF">NZD86_21310</name>
</gene>
<dbReference type="SUPFAM" id="SSF51419">
    <property type="entry name" value="PLP-binding barrel"/>
    <property type="match status" value="1"/>
</dbReference>
<accession>A0ABY6Z1X0</accession>
<comment type="similarity">
    <text evidence="4">Belongs to the alanine racemase family.</text>
</comment>
<dbReference type="PANTHER" id="PTHR30511">
    <property type="entry name" value="ALANINE RACEMASE"/>
    <property type="match status" value="1"/>
</dbReference>
<dbReference type="Pfam" id="PF01168">
    <property type="entry name" value="Ala_racemase_N"/>
    <property type="match status" value="1"/>
</dbReference>
<keyword evidence="2 4" id="KW-0663">Pyridoxal phosphate</keyword>
<dbReference type="PANTHER" id="PTHR30511:SF0">
    <property type="entry name" value="ALANINE RACEMASE, CATABOLIC-RELATED"/>
    <property type="match status" value="1"/>
</dbReference>
<dbReference type="HAMAP" id="MF_01201">
    <property type="entry name" value="Ala_racemase"/>
    <property type="match status" value="1"/>
</dbReference>
<dbReference type="InterPro" id="IPR000821">
    <property type="entry name" value="Ala_racemase"/>
</dbReference>
<dbReference type="Gene3D" id="2.40.37.10">
    <property type="entry name" value="Lyase, Ornithine Decarboxylase, Chain A, domain 1"/>
    <property type="match status" value="1"/>
</dbReference>
<dbReference type="SMART" id="SM01005">
    <property type="entry name" value="Ala_racemase_C"/>
    <property type="match status" value="1"/>
</dbReference>
<dbReference type="Proteomes" id="UP001164803">
    <property type="component" value="Chromosome"/>
</dbReference>
<evidence type="ECO:0000313" key="7">
    <source>
        <dbReference type="Proteomes" id="UP001164803"/>
    </source>
</evidence>
<comment type="pathway">
    <text evidence="4">Amino-acid biosynthesis; D-alanine biosynthesis; D-alanine from L-alanine: step 1/1.</text>
</comment>
<organism evidence="6 7">
    <name type="scientific">Alicyclobacillus dauci</name>
    <dbReference type="NCBI Taxonomy" id="1475485"/>
    <lineage>
        <taxon>Bacteria</taxon>
        <taxon>Bacillati</taxon>
        <taxon>Bacillota</taxon>
        <taxon>Bacilli</taxon>
        <taxon>Bacillales</taxon>
        <taxon>Alicyclobacillaceae</taxon>
        <taxon>Alicyclobacillus</taxon>
    </lineage>
</organism>
<dbReference type="PRINTS" id="PR00992">
    <property type="entry name" value="ALARACEMASE"/>
</dbReference>
<evidence type="ECO:0000259" key="5">
    <source>
        <dbReference type="SMART" id="SM01005"/>
    </source>
</evidence>
<feature type="active site" description="Proton acceptor; specific for D-alanine" evidence="4">
    <location>
        <position position="36"/>
    </location>
</feature>
<dbReference type="Pfam" id="PF00842">
    <property type="entry name" value="Ala_racemase_C"/>
    <property type="match status" value="1"/>
</dbReference>
<evidence type="ECO:0000256" key="2">
    <source>
        <dbReference type="ARBA" id="ARBA00022898"/>
    </source>
</evidence>
<reference evidence="6" key="1">
    <citation type="submission" date="2022-08" db="EMBL/GenBank/DDBJ databases">
        <title>Alicyclobacillus dauci DSM2870, complete genome.</title>
        <authorList>
            <person name="Wang Q."/>
            <person name="Cai R."/>
            <person name="Wang Z."/>
        </authorList>
    </citation>
    <scope>NUCLEOTIDE SEQUENCE</scope>
    <source>
        <strain evidence="6">DSM 28700</strain>
    </source>
</reference>
<sequence length="401" mass="44335">MYRGTFAIVDLSAFADNLRLLAKKLREGTKMLIAVKANAYGHDIGPIMEVIARSGVAQVAVATLEEALTIRKLGFDTPVLILGALGPHELRIASENDIDVIHTQTWGPVQTLGRFERPLKVHIPLDTGMNRVGFKSFEDVRDIVDAVLQRSDLKWQGIYTHLACSDAESDEHSRNQIRIFSERIEQLKRAGYDVPMAHVSNSGGVLRNAEWNFDMVRIGIAAYGYSPDETILPEPGLQPVMHVYSSITRVASVTKGETIGYGATFTASKNMRVATVAIGYADGYPRILSNRGKILLRGVQVPVVGRVCMDQLMIDVSDVPDVRVGEFVTVFGRAVPSDWTPEAWEGTDPEERDGWIKETFQRTRQTTQDVLSLTEIAALAETIPYEVVCGMSSRVPKLHVN</sequence>
<evidence type="ECO:0000256" key="1">
    <source>
        <dbReference type="ARBA" id="ARBA00001933"/>
    </source>
</evidence>
<dbReference type="CDD" id="cd00430">
    <property type="entry name" value="PLPDE_III_AR"/>
    <property type="match status" value="1"/>
</dbReference>
<dbReference type="InterPro" id="IPR009006">
    <property type="entry name" value="Ala_racemase/Decarboxylase_C"/>
</dbReference>
<keyword evidence="3 4" id="KW-0413">Isomerase</keyword>
<dbReference type="GO" id="GO:0008784">
    <property type="term" value="F:alanine racemase activity"/>
    <property type="evidence" value="ECO:0007669"/>
    <property type="project" value="UniProtKB-EC"/>
</dbReference>
<proteinExistence type="inferred from homology"/>
<comment type="cofactor">
    <cofactor evidence="1 4">
        <name>pyridoxal 5'-phosphate</name>
        <dbReference type="ChEBI" id="CHEBI:597326"/>
    </cofactor>
</comment>
<evidence type="ECO:0000256" key="3">
    <source>
        <dbReference type="ARBA" id="ARBA00023235"/>
    </source>
</evidence>
<evidence type="ECO:0000313" key="6">
    <source>
        <dbReference type="EMBL" id="WAH36682.1"/>
    </source>
</evidence>
<protein>
    <recommendedName>
        <fullName evidence="4">Alanine racemase</fullName>
        <ecNumber evidence="4">5.1.1.1</ecNumber>
    </recommendedName>
</protein>
<dbReference type="Gene3D" id="3.20.20.10">
    <property type="entry name" value="Alanine racemase"/>
    <property type="match status" value="1"/>
</dbReference>
<evidence type="ECO:0000256" key="4">
    <source>
        <dbReference type="HAMAP-Rule" id="MF_01201"/>
    </source>
</evidence>
<dbReference type="EC" id="5.1.1.1" evidence="4"/>
<dbReference type="NCBIfam" id="TIGR00492">
    <property type="entry name" value="alr"/>
    <property type="match status" value="1"/>
</dbReference>
<feature type="binding site" evidence="4">
    <location>
        <position position="131"/>
    </location>
    <ligand>
        <name>substrate</name>
    </ligand>
</feature>
<dbReference type="RefSeq" id="WP_268044050.1">
    <property type="nucleotide sequence ID" value="NZ_CP104064.1"/>
</dbReference>
<feature type="domain" description="Alanine racemase C-terminal" evidence="5">
    <location>
        <begin position="240"/>
        <end position="400"/>
    </location>
</feature>
<feature type="modified residue" description="N6-(pyridoxal phosphate)lysine" evidence="4">
    <location>
        <position position="36"/>
    </location>
</feature>
<dbReference type="SUPFAM" id="SSF50621">
    <property type="entry name" value="Alanine racemase C-terminal domain-like"/>
    <property type="match status" value="1"/>
</dbReference>
<feature type="binding site" evidence="4">
    <location>
        <position position="309"/>
    </location>
    <ligand>
        <name>substrate</name>
    </ligand>
</feature>
<name>A0ABY6Z1X0_9BACL</name>
<dbReference type="InterPro" id="IPR011079">
    <property type="entry name" value="Ala_racemase_C"/>
</dbReference>